<feature type="region of interest" description="Disordered" evidence="6">
    <location>
        <begin position="92"/>
        <end position="168"/>
    </location>
</feature>
<dbReference type="Proteomes" id="UP001497382">
    <property type="component" value="Unassembled WGS sequence"/>
</dbReference>
<dbReference type="AlphaFoldDB" id="A0AAV2BUD2"/>
<comment type="caution">
    <text evidence="8">The sequence shown here is derived from an EMBL/GenBank/DDBJ whole genome shotgun (WGS) entry which is preliminary data.</text>
</comment>
<evidence type="ECO:0000256" key="2">
    <source>
        <dbReference type="ARBA" id="ARBA00006726"/>
    </source>
</evidence>
<name>A0AAV2BUD2_9ARAC</name>
<evidence type="ECO:0000259" key="7">
    <source>
        <dbReference type="Pfam" id="PF02234"/>
    </source>
</evidence>
<dbReference type="Pfam" id="PF02234">
    <property type="entry name" value="CDI"/>
    <property type="match status" value="1"/>
</dbReference>
<protein>
    <recommendedName>
        <fullName evidence="7">Cyclin-dependent kinase inhibitor domain-containing protein</fullName>
    </recommendedName>
</protein>
<evidence type="ECO:0000313" key="9">
    <source>
        <dbReference type="Proteomes" id="UP001497382"/>
    </source>
</evidence>
<organism evidence="8 9">
    <name type="scientific">Larinioides sclopetarius</name>
    <dbReference type="NCBI Taxonomy" id="280406"/>
    <lineage>
        <taxon>Eukaryota</taxon>
        <taxon>Metazoa</taxon>
        <taxon>Ecdysozoa</taxon>
        <taxon>Arthropoda</taxon>
        <taxon>Chelicerata</taxon>
        <taxon>Arachnida</taxon>
        <taxon>Araneae</taxon>
        <taxon>Araneomorphae</taxon>
        <taxon>Entelegynae</taxon>
        <taxon>Araneoidea</taxon>
        <taxon>Araneidae</taxon>
        <taxon>Larinioides</taxon>
    </lineage>
</organism>
<accession>A0AAV2BUD2</accession>
<dbReference type="InterPro" id="IPR044898">
    <property type="entry name" value="CDI_dom_sf"/>
</dbReference>
<feature type="compositionally biased region" description="Polar residues" evidence="6">
    <location>
        <begin position="99"/>
        <end position="109"/>
    </location>
</feature>
<gene>
    <name evidence="8" type="ORF">LARSCL_LOCUS21493</name>
</gene>
<evidence type="ECO:0000256" key="5">
    <source>
        <dbReference type="ARBA" id="ARBA00023306"/>
    </source>
</evidence>
<dbReference type="EMBL" id="CAXIEN010000513">
    <property type="protein sequence ID" value="CAL1299668.1"/>
    <property type="molecule type" value="Genomic_DNA"/>
</dbReference>
<dbReference type="GO" id="GO:0005634">
    <property type="term" value="C:nucleus"/>
    <property type="evidence" value="ECO:0007669"/>
    <property type="project" value="UniProtKB-SubCell"/>
</dbReference>
<evidence type="ECO:0000256" key="4">
    <source>
        <dbReference type="ARBA" id="ARBA00023242"/>
    </source>
</evidence>
<keyword evidence="3" id="KW-0649">Protein kinase inhibitor</keyword>
<dbReference type="PANTHER" id="PTHR10265:SF45">
    <property type="entry name" value="DACAPO"/>
    <property type="match status" value="1"/>
</dbReference>
<feature type="domain" description="Cyclin-dependent kinase inhibitor" evidence="7">
    <location>
        <begin position="44"/>
        <end position="80"/>
    </location>
</feature>
<dbReference type="InterPro" id="IPR003175">
    <property type="entry name" value="CDI_dom"/>
</dbReference>
<proteinExistence type="inferred from homology"/>
<comment type="subcellular location">
    <subcellularLocation>
        <location evidence="1">Nucleus</location>
    </subcellularLocation>
</comment>
<evidence type="ECO:0000256" key="6">
    <source>
        <dbReference type="SAM" id="MobiDB-lite"/>
    </source>
</evidence>
<dbReference type="GO" id="GO:0004861">
    <property type="term" value="F:cyclin-dependent protein serine/threonine kinase inhibitor activity"/>
    <property type="evidence" value="ECO:0007669"/>
    <property type="project" value="InterPro"/>
</dbReference>
<comment type="similarity">
    <text evidence="2">Belongs to the CDI family.</text>
</comment>
<dbReference type="Gene3D" id="4.10.365.10">
    <property type="entry name" value="p27"/>
    <property type="match status" value="1"/>
</dbReference>
<dbReference type="GO" id="GO:0051726">
    <property type="term" value="P:regulation of cell cycle"/>
    <property type="evidence" value="ECO:0007669"/>
    <property type="project" value="InterPro"/>
</dbReference>
<keyword evidence="5" id="KW-0131">Cell cycle</keyword>
<keyword evidence="4" id="KW-0539">Nucleus</keyword>
<keyword evidence="9" id="KW-1185">Reference proteome</keyword>
<reference evidence="8 9" key="1">
    <citation type="submission" date="2024-04" db="EMBL/GenBank/DDBJ databases">
        <authorList>
            <person name="Rising A."/>
            <person name="Reimegard J."/>
            <person name="Sonavane S."/>
            <person name="Akerstrom W."/>
            <person name="Nylinder S."/>
            <person name="Hedman E."/>
            <person name="Kallberg Y."/>
        </authorList>
    </citation>
    <scope>NUCLEOTIDE SEQUENCE [LARGE SCALE GENOMIC DNA]</scope>
</reference>
<evidence type="ECO:0000313" key="8">
    <source>
        <dbReference type="EMBL" id="CAL1299668.1"/>
    </source>
</evidence>
<sequence>MCTVQVLLFADVMGRTNSVQGVRSGAGVCRRLFANDPSERADPSVLLKRMEEQLQQRDKARWNFDFQTETPLPGRYQWMPVGAPAPKNHETTVVAEASPAQSTSSSMQASKRKRSNTATQPKITEFMTKRKRTSLVVPGEGMAHKLKVRRLNSSSSSSDHLTANMRPR</sequence>
<evidence type="ECO:0000256" key="1">
    <source>
        <dbReference type="ARBA" id="ARBA00004123"/>
    </source>
</evidence>
<dbReference type="PANTHER" id="PTHR10265">
    <property type="entry name" value="CYCLIN-DEPENDENT KINASE INHIBITOR 1"/>
    <property type="match status" value="1"/>
</dbReference>
<evidence type="ECO:0000256" key="3">
    <source>
        <dbReference type="ARBA" id="ARBA00023013"/>
    </source>
</evidence>